<sequence length="156" mass="17733">MSYRHAAASTVDSRAAAIAVVRRKRAERKKKAAELLRVGITDTAVIASRIGVDERTVMRYVRELQGDVDRRARGQRDFLYREIKPQVIAHLRAYPQLRISSFMLARAIRMPKLWVVTRALVSLERDGLVRHEIETRESGSPKAILWSLAPGASDER</sequence>
<dbReference type="Proteomes" id="UP000238312">
    <property type="component" value="Unassembled WGS sequence"/>
</dbReference>
<evidence type="ECO:0000313" key="1">
    <source>
        <dbReference type="EMBL" id="PRX66180.1"/>
    </source>
</evidence>
<accession>A0A2T0N2G5</accession>
<protein>
    <submittedName>
        <fullName evidence="1">Uncharacterized protein</fullName>
    </submittedName>
</protein>
<dbReference type="RefSeq" id="WP_106239829.1">
    <property type="nucleotide sequence ID" value="NZ_PVNG01000006.1"/>
</dbReference>
<name>A0A2T0N2G5_9ACTN</name>
<evidence type="ECO:0000313" key="2">
    <source>
        <dbReference type="Proteomes" id="UP000238312"/>
    </source>
</evidence>
<dbReference type="AlphaFoldDB" id="A0A2T0N2G5"/>
<keyword evidence="2" id="KW-1185">Reference proteome</keyword>
<organism evidence="1 2">
    <name type="scientific">Nonomuraea fuscirosea</name>
    <dbReference type="NCBI Taxonomy" id="1291556"/>
    <lineage>
        <taxon>Bacteria</taxon>
        <taxon>Bacillati</taxon>
        <taxon>Actinomycetota</taxon>
        <taxon>Actinomycetes</taxon>
        <taxon>Streptosporangiales</taxon>
        <taxon>Streptosporangiaceae</taxon>
        <taxon>Nonomuraea</taxon>
    </lineage>
</organism>
<gene>
    <name evidence="1" type="ORF">B0I32_106316</name>
</gene>
<proteinExistence type="predicted"/>
<dbReference type="OrthoDB" id="3543393at2"/>
<reference evidence="1 2" key="1">
    <citation type="submission" date="2018-03" db="EMBL/GenBank/DDBJ databases">
        <title>Genomic Encyclopedia of Type Strains, Phase III (KMG-III): the genomes of soil and plant-associated and newly described type strains.</title>
        <authorList>
            <person name="Whitman W."/>
        </authorList>
    </citation>
    <scope>NUCLEOTIDE SEQUENCE [LARGE SCALE GENOMIC DNA]</scope>
    <source>
        <strain evidence="1 2">CGMCC 4.7104</strain>
    </source>
</reference>
<comment type="caution">
    <text evidence="1">The sequence shown here is derived from an EMBL/GenBank/DDBJ whole genome shotgun (WGS) entry which is preliminary data.</text>
</comment>
<dbReference type="EMBL" id="PVNG01000006">
    <property type="protein sequence ID" value="PRX66180.1"/>
    <property type="molecule type" value="Genomic_DNA"/>
</dbReference>